<accession>A0A3M2LW40</accession>
<organism evidence="1 2">
    <name type="scientific">Actinomadura harenae</name>
    <dbReference type="NCBI Taxonomy" id="2483351"/>
    <lineage>
        <taxon>Bacteria</taxon>
        <taxon>Bacillati</taxon>
        <taxon>Actinomycetota</taxon>
        <taxon>Actinomycetes</taxon>
        <taxon>Streptosporangiales</taxon>
        <taxon>Thermomonosporaceae</taxon>
        <taxon>Actinomadura</taxon>
    </lineage>
</organism>
<dbReference type="InterPro" id="IPR011008">
    <property type="entry name" value="Dimeric_a/b-barrel"/>
</dbReference>
<evidence type="ECO:0000313" key="1">
    <source>
        <dbReference type="EMBL" id="RMI41597.1"/>
    </source>
</evidence>
<dbReference type="Proteomes" id="UP000282674">
    <property type="component" value="Unassembled WGS sequence"/>
</dbReference>
<gene>
    <name evidence="1" type="ORF">EBO15_22630</name>
</gene>
<keyword evidence="2" id="KW-1185">Reference proteome</keyword>
<name>A0A3M2LW40_9ACTN</name>
<dbReference type="SUPFAM" id="SSF54909">
    <property type="entry name" value="Dimeric alpha+beta barrel"/>
    <property type="match status" value="1"/>
</dbReference>
<evidence type="ECO:0000313" key="2">
    <source>
        <dbReference type="Proteomes" id="UP000282674"/>
    </source>
</evidence>
<dbReference type="EMBL" id="RFFG01000041">
    <property type="protein sequence ID" value="RMI41597.1"/>
    <property type="molecule type" value="Genomic_DNA"/>
</dbReference>
<protein>
    <recommendedName>
        <fullName evidence="3">ABM domain-containing protein</fullName>
    </recommendedName>
</protein>
<sequence>MTVLRTTRYQTGTSTVEEVLTRRNDLVAAIRAAYPGLDEARLTRAGDGTWVDLWRWESAELMEAAVAGAPKLPESARAFALTSDVTVEVTEVVDER</sequence>
<dbReference type="AlphaFoldDB" id="A0A3M2LW40"/>
<proteinExistence type="predicted"/>
<reference evidence="1 2" key="1">
    <citation type="submission" date="2018-10" db="EMBL/GenBank/DDBJ databases">
        <title>Isolation from soil.</title>
        <authorList>
            <person name="Hu J."/>
        </authorList>
    </citation>
    <scope>NUCLEOTIDE SEQUENCE [LARGE SCALE GENOMIC DNA]</scope>
    <source>
        <strain evidence="1 2">NEAU-Ht49</strain>
    </source>
</reference>
<dbReference type="OrthoDB" id="255603at2"/>
<dbReference type="RefSeq" id="WP_122196431.1">
    <property type="nucleotide sequence ID" value="NZ_JBHSKC010000038.1"/>
</dbReference>
<comment type="caution">
    <text evidence="1">The sequence shown here is derived from an EMBL/GenBank/DDBJ whole genome shotgun (WGS) entry which is preliminary data.</text>
</comment>
<evidence type="ECO:0008006" key="3">
    <source>
        <dbReference type="Google" id="ProtNLM"/>
    </source>
</evidence>